<protein>
    <submittedName>
        <fullName evidence="1">Uncharacterized protein</fullName>
    </submittedName>
</protein>
<sequence length="294" mass="34169">MGNSQKNSTEKEFKDKYRIITISNGKSDQRQDFEKIVAKMEKIASTVCSMAHGEIGKLFEYIFEADADDIMDKIISIQGKITRIDLKIDIKVVTECRSKIISSIAFLKDYHENNSKDSFKSFFELSIPSLRQLKEYISLNDPNPALMNSLTLLCIFLETPLSLLKYGAEIKYFHEDALRAIQECKEALFDEQKKVYCYLKGNINRPSYFGMESYTPDLGLPAFEDTWNNITVKVKSKEVCYTCKYSCMPHHHKYDKARIEDYVRETYLREFVSKQLKPTIDYVGKNNDLEDSFE</sequence>
<comment type="caution">
    <text evidence="1">The sequence shown here is derived from an EMBL/GenBank/DDBJ whole genome shotgun (WGS) entry which is preliminary data.</text>
</comment>
<organism evidence="1 2">
    <name type="scientific">Euplotes crassus</name>
    <dbReference type="NCBI Taxonomy" id="5936"/>
    <lineage>
        <taxon>Eukaryota</taxon>
        <taxon>Sar</taxon>
        <taxon>Alveolata</taxon>
        <taxon>Ciliophora</taxon>
        <taxon>Intramacronucleata</taxon>
        <taxon>Spirotrichea</taxon>
        <taxon>Hypotrichia</taxon>
        <taxon>Euplotida</taxon>
        <taxon>Euplotidae</taxon>
        <taxon>Moneuplotes</taxon>
    </lineage>
</organism>
<accession>A0AAD1XRC6</accession>
<dbReference type="AlphaFoldDB" id="A0AAD1XRC6"/>
<name>A0AAD1XRC6_EUPCR</name>
<gene>
    <name evidence="1" type="ORF">ECRASSUSDP1_LOCUS18938</name>
</gene>
<reference evidence="1" key="1">
    <citation type="submission" date="2023-07" db="EMBL/GenBank/DDBJ databases">
        <authorList>
            <consortium name="AG Swart"/>
            <person name="Singh M."/>
            <person name="Singh A."/>
            <person name="Seah K."/>
            <person name="Emmerich C."/>
        </authorList>
    </citation>
    <scope>NUCLEOTIDE SEQUENCE</scope>
    <source>
        <strain evidence="1">DP1</strain>
    </source>
</reference>
<evidence type="ECO:0000313" key="2">
    <source>
        <dbReference type="Proteomes" id="UP001295684"/>
    </source>
</evidence>
<proteinExistence type="predicted"/>
<dbReference type="EMBL" id="CAMPGE010019201">
    <property type="protein sequence ID" value="CAI2377550.1"/>
    <property type="molecule type" value="Genomic_DNA"/>
</dbReference>
<keyword evidence="2" id="KW-1185">Reference proteome</keyword>
<evidence type="ECO:0000313" key="1">
    <source>
        <dbReference type="EMBL" id="CAI2377550.1"/>
    </source>
</evidence>
<dbReference type="Proteomes" id="UP001295684">
    <property type="component" value="Unassembled WGS sequence"/>
</dbReference>